<dbReference type="SFLD" id="SFLDS00003">
    <property type="entry name" value="Haloacid_Dehalogenase"/>
    <property type="match status" value="1"/>
</dbReference>
<evidence type="ECO:0000256" key="3">
    <source>
        <dbReference type="ARBA" id="ARBA00006171"/>
    </source>
</evidence>
<dbReference type="EC" id="3.1.3.18" evidence="4"/>
<dbReference type="Pfam" id="PF00702">
    <property type="entry name" value="Hydrolase"/>
    <property type="match status" value="1"/>
</dbReference>
<evidence type="ECO:0000256" key="4">
    <source>
        <dbReference type="ARBA" id="ARBA00013078"/>
    </source>
</evidence>
<evidence type="ECO:0000256" key="1">
    <source>
        <dbReference type="ARBA" id="ARBA00000830"/>
    </source>
</evidence>
<dbReference type="Proteomes" id="UP000477311">
    <property type="component" value="Unassembled WGS sequence"/>
</dbReference>
<dbReference type="GO" id="GO:0006281">
    <property type="term" value="P:DNA repair"/>
    <property type="evidence" value="ECO:0007669"/>
    <property type="project" value="TreeGrafter"/>
</dbReference>
<dbReference type="EMBL" id="JAAKYA010000015">
    <property type="protein sequence ID" value="NGO38378.1"/>
    <property type="molecule type" value="Genomic_DNA"/>
</dbReference>
<dbReference type="InterPro" id="IPR050155">
    <property type="entry name" value="HAD-like_hydrolase_sf"/>
</dbReference>
<dbReference type="SFLD" id="SFLDG01129">
    <property type="entry name" value="C1.5:_HAD__Beta-PGM__Phosphata"/>
    <property type="match status" value="1"/>
</dbReference>
<proteinExistence type="inferred from homology"/>
<accession>A0A6M1RE76</accession>
<evidence type="ECO:0000313" key="6">
    <source>
        <dbReference type="Proteomes" id="UP000477311"/>
    </source>
</evidence>
<organism evidence="5 6">
    <name type="scientific">Limisphaera ngatamarikiensis</name>
    <dbReference type="NCBI Taxonomy" id="1324935"/>
    <lineage>
        <taxon>Bacteria</taxon>
        <taxon>Pseudomonadati</taxon>
        <taxon>Verrucomicrobiota</taxon>
        <taxon>Verrucomicrobiia</taxon>
        <taxon>Limisphaerales</taxon>
        <taxon>Limisphaeraceae</taxon>
        <taxon>Limisphaera</taxon>
    </lineage>
</organism>
<protein>
    <recommendedName>
        <fullName evidence="4">phosphoglycolate phosphatase</fullName>
        <ecNumber evidence="4">3.1.3.18</ecNumber>
    </recommendedName>
</protein>
<comment type="pathway">
    <text evidence="2">Organic acid metabolism; glycolate biosynthesis; glycolate from 2-phosphoglycolate: step 1/1.</text>
</comment>
<dbReference type="InterPro" id="IPR023214">
    <property type="entry name" value="HAD_sf"/>
</dbReference>
<keyword evidence="5" id="KW-0378">Hydrolase</keyword>
<dbReference type="PANTHER" id="PTHR43434">
    <property type="entry name" value="PHOSPHOGLYCOLATE PHOSPHATASE"/>
    <property type="match status" value="1"/>
</dbReference>
<reference evidence="5 6" key="1">
    <citation type="submission" date="2020-02" db="EMBL/GenBank/DDBJ databases">
        <title>Draft genome sequence of Limisphaera ngatamarikiensis NGM72.4T, a thermophilic Verrucomicrobia grouped in subdivision 3.</title>
        <authorList>
            <person name="Carere C.R."/>
            <person name="Steen J."/>
            <person name="Hugenholtz P."/>
            <person name="Stott M.B."/>
        </authorList>
    </citation>
    <scope>NUCLEOTIDE SEQUENCE [LARGE SCALE GENOMIC DNA]</scope>
    <source>
        <strain evidence="5 6">NGM72.4</strain>
    </source>
</reference>
<name>A0A6M1RE76_9BACT</name>
<evidence type="ECO:0000256" key="2">
    <source>
        <dbReference type="ARBA" id="ARBA00004818"/>
    </source>
</evidence>
<keyword evidence="6" id="KW-1185">Reference proteome</keyword>
<dbReference type="PANTHER" id="PTHR43434:SF1">
    <property type="entry name" value="PHOSPHOGLYCOLATE PHOSPHATASE"/>
    <property type="match status" value="1"/>
</dbReference>
<evidence type="ECO:0000313" key="5">
    <source>
        <dbReference type="EMBL" id="NGO38378.1"/>
    </source>
</evidence>
<dbReference type="GO" id="GO:0008967">
    <property type="term" value="F:phosphoglycolate phosphatase activity"/>
    <property type="evidence" value="ECO:0007669"/>
    <property type="project" value="UniProtKB-EC"/>
</dbReference>
<comment type="similarity">
    <text evidence="3">Belongs to the HAD-like hydrolase superfamily. CbbY/CbbZ/Gph/YieH family.</text>
</comment>
<dbReference type="SUPFAM" id="SSF56784">
    <property type="entry name" value="HAD-like"/>
    <property type="match status" value="1"/>
</dbReference>
<dbReference type="AlphaFoldDB" id="A0A6M1RE76"/>
<comment type="caution">
    <text evidence="5">The sequence shown here is derived from an EMBL/GenBank/DDBJ whole genome shotgun (WGS) entry which is preliminary data.</text>
</comment>
<dbReference type="Gene3D" id="3.40.50.1000">
    <property type="entry name" value="HAD superfamily/HAD-like"/>
    <property type="match status" value="1"/>
</dbReference>
<dbReference type="GO" id="GO:0005829">
    <property type="term" value="C:cytosol"/>
    <property type="evidence" value="ECO:0007669"/>
    <property type="project" value="TreeGrafter"/>
</dbReference>
<dbReference type="CDD" id="cd01427">
    <property type="entry name" value="HAD_like"/>
    <property type="match status" value="1"/>
</dbReference>
<dbReference type="InterPro" id="IPR036412">
    <property type="entry name" value="HAD-like_sf"/>
</dbReference>
<gene>
    <name evidence="5" type="ORF">G4L39_03065</name>
</gene>
<comment type="catalytic activity">
    <reaction evidence="1">
        <text>2-phosphoglycolate + H2O = glycolate + phosphate</text>
        <dbReference type="Rhea" id="RHEA:14369"/>
        <dbReference type="ChEBI" id="CHEBI:15377"/>
        <dbReference type="ChEBI" id="CHEBI:29805"/>
        <dbReference type="ChEBI" id="CHEBI:43474"/>
        <dbReference type="ChEBI" id="CHEBI:58033"/>
        <dbReference type="EC" id="3.1.3.18"/>
    </reaction>
</comment>
<sequence length="284" mass="31213">MHHSLSLSGSIEFAPAFEPRPEIRVVLFDLDGTLSLLRSGWAEVMADLYAGSLPALPGESYEARRQLALQDILSLNGRQTLHQMIRLTERIRERGGRPDEPESYKREFLRRLTGAVEPRKEAVRRGTVPPERWLVPGARAFLRHLRERGLVLYLASGTDAAAVEEEVRLLGLEEFFARPLFGARDESFTKAAVIEEILRRHDLRGRQLLAFGDGVVEIGDTCAVGGLAVGVAVDETNPGRGRLDEARVRALRAAGAQVVIADYSEGPALLRVLLGEVPPPGQAS</sequence>